<dbReference type="InterPro" id="IPR011753">
    <property type="entry name" value="DUSAM_dom"/>
</dbReference>
<dbReference type="NCBIfam" id="TIGR02267">
    <property type="entry name" value="DUSAM domain"/>
    <property type="match status" value="1"/>
</dbReference>
<dbReference type="RefSeq" id="WP_095987586.1">
    <property type="nucleotide sequence ID" value="NZ_CP022098.1"/>
</dbReference>
<name>A0A250J6M1_9BACT</name>
<accession>A0A250J6M1</accession>
<reference evidence="2 3" key="1">
    <citation type="submission" date="2017-06" db="EMBL/GenBank/DDBJ databases">
        <title>Sequencing and comparative analysis of myxobacterial genomes.</title>
        <authorList>
            <person name="Rupp O."/>
            <person name="Goesmann A."/>
            <person name="Sogaard-Andersen L."/>
        </authorList>
    </citation>
    <scope>NUCLEOTIDE SEQUENCE [LARGE SCALE GENOMIC DNA]</scope>
    <source>
        <strain evidence="2 3">DSM 52655</strain>
    </source>
</reference>
<evidence type="ECO:0000259" key="1">
    <source>
        <dbReference type="Pfam" id="PF09543"/>
    </source>
</evidence>
<protein>
    <recommendedName>
        <fullName evidence="1">DUSAM domain-containing protein</fullName>
    </recommendedName>
</protein>
<feature type="domain" description="DUSAM" evidence="1">
    <location>
        <begin position="9"/>
        <end position="79"/>
    </location>
</feature>
<organism evidence="2 3">
    <name type="scientific">Cystobacter fuscus</name>
    <dbReference type="NCBI Taxonomy" id="43"/>
    <lineage>
        <taxon>Bacteria</taxon>
        <taxon>Pseudomonadati</taxon>
        <taxon>Myxococcota</taxon>
        <taxon>Myxococcia</taxon>
        <taxon>Myxococcales</taxon>
        <taxon>Cystobacterineae</taxon>
        <taxon>Archangiaceae</taxon>
        <taxon>Cystobacter</taxon>
    </lineage>
</organism>
<proteinExistence type="predicted"/>
<dbReference type="Pfam" id="PF09543">
    <property type="entry name" value="DUF2379"/>
    <property type="match status" value="1"/>
</dbReference>
<dbReference type="EMBL" id="CP022098">
    <property type="protein sequence ID" value="ATB39574.1"/>
    <property type="molecule type" value="Genomic_DNA"/>
</dbReference>
<dbReference type="KEGG" id="cfus:CYFUS_005019"/>
<sequence length="83" mass="9329">MTDQEQLVWRRLEQLEQRLLNQGEALELSEETRALLSGGARLVNPSPEDTEDALRGVSTATTLLREIGRRIRDGSVRLGTVKE</sequence>
<dbReference type="Proteomes" id="UP000217257">
    <property type="component" value="Chromosome"/>
</dbReference>
<gene>
    <name evidence="2" type="ORF">CYFUS_005019</name>
</gene>
<evidence type="ECO:0000313" key="3">
    <source>
        <dbReference type="Proteomes" id="UP000217257"/>
    </source>
</evidence>
<evidence type="ECO:0000313" key="2">
    <source>
        <dbReference type="EMBL" id="ATB39574.1"/>
    </source>
</evidence>
<dbReference type="AlphaFoldDB" id="A0A250J6M1"/>